<dbReference type="Gene3D" id="3.40.50.720">
    <property type="entry name" value="NAD(P)-binding Rossmann-like Domain"/>
    <property type="match status" value="1"/>
</dbReference>
<dbReference type="InterPro" id="IPR036291">
    <property type="entry name" value="NAD(P)-bd_dom_sf"/>
</dbReference>
<gene>
    <name evidence="4" type="ORF">AAE3_LOCUS8579</name>
</gene>
<dbReference type="Proteomes" id="UP000467700">
    <property type="component" value="Unassembled WGS sequence"/>
</dbReference>
<dbReference type="GO" id="GO:0006696">
    <property type="term" value="P:ergosterol biosynthetic process"/>
    <property type="evidence" value="ECO:0007669"/>
    <property type="project" value="TreeGrafter"/>
</dbReference>
<keyword evidence="1" id="KW-0560">Oxidoreductase</keyword>
<dbReference type="PANTHER" id="PTHR10366:SF447">
    <property type="entry name" value="HYDROXYSTEROID DEHYDROGENASE_ISOMERASE FAMILY PROTEIN, PUTATIVE (AFU_ORTHOLOGUE AFUA_1G06450)-RELATED"/>
    <property type="match status" value="1"/>
</dbReference>
<dbReference type="InterPro" id="IPR002225">
    <property type="entry name" value="3Beta_OHSteriod_DH/Estase"/>
</dbReference>
<dbReference type="PANTHER" id="PTHR10366">
    <property type="entry name" value="NAD DEPENDENT EPIMERASE/DEHYDRATASE"/>
    <property type="match status" value="1"/>
</dbReference>
<evidence type="ECO:0000256" key="2">
    <source>
        <dbReference type="ARBA" id="ARBA00023445"/>
    </source>
</evidence>
<dbReference type="GO" id="GO:0005783">
    <property type="term" value="C:endoplasmic reticulum"/>
    <property type="evidence" value="ECO:0007669"/>
    <property type="project" value="TreeGrafter"/>
</dbReference>
<protein>
    <recommendedName>
        <fullName evidence="3">3-beta hydroxysteroid dehydrogenase/isomerase domain-containing protein</fullName>
    </recommendedName>
</protein>
<dbReference type="Pfam" id="PF01073">
    <property type="entry name" value="3Beta_HSD"/>
    <property type="match status" value="1"/>
</dbReference>
<keyword evidence="5" id="KW-1185">Reference proteome</keyword>
<dbReference type="InterPro" id="IPR050425">
    <property type="entry name" value="NAD(P)_dehydrat-like"/>
</dbReference>
<comment type="similarity">
    <text evidence="2">Belongs to the NAD(P)-dependent epimerase/dehydratase family. Dihydroflavonol-4-reductase subfamily.</text>
</comment>
<dbReference type="SUPFAM" id="SSF51735">
    <property type="entry name" value="NAD(P)-binding Rossmann-fold domains"/>
    <property type="match status" value="1"/>
</dbReference>
<dbReference type="AlphaFoldDB" id="A0A8S0XV29"/>
<proteinExistence type="inferred from homology"/>
<feature type="domain" description="3-beta hydroxysteroid dehydrogenase/isomerase" evidence="3">
    <location>
        <begin position="16"/>
        <end position="187"/>
    </location>
</feature>
<dbReference type="OrthoDB" id="10058185at2759"/>
<evidence type="ECO:0000259" key="3">
    <source>
        <dbReference type="Pfam" id="PF01073"/>
    </source>
</evidence>
<evidence type="ECO:0000313" key="5">
    <source>
        <dbReference type="Proteomes" id="UP000467700"/>
    </source>
</evidence>
<dbReference type="GO" id="GO:0000252">
    <property type="term" value="F:3-beta-hydroxysteroid dehydrogenase [NAD(P)+]/C4-decarboxylase activity"/>
    <property type="evidence" value="ECO:0007669"/>
    <property type="project" value="TreeGrafter"/>
</dbReference>
<name>A0A8S0XV29_CYCAE</name>
<reference evidence="4 5" key="1">
    <citation type="submission" date="2020-01" db="EMBL/GenBank/DDBJ databases">
        <authorList>
            <person name="Gupta K D."/>
        </authorList>
    </citation>
    <scope>NUCLEOTIDE SEQUENCE [LARGE SCALE GENOMIC DNA]</scope>
</reference>
<evidence type="ECO:0000313" key="4">
    <source>
        <dbReference type="EMBL" id="CAA7266311.1"/>
    </source>
</evidence>
<organism evidence="4 5">
    <name type="scientific">Cyclocybe aegerita</name>
    <name type="common">Black poplar mushroom</name>
    <name type="synonym">Agrocybe aegerita</name>
    <dbReference type="NCBI Taxonomy" id="1973307"/>
    <lineage>
        <taxon>Eukaryota</taxon>
        <taxon>Fungi</taxon>
        <taxon>Dikarya</taxon>
        <taxon>Basidiomycota</taxon>
        <taxon>Agaricomycotina</taxon>
        <taxon>Agaricomycetes</taxon>
        <taxon>Agaricomycetidae</taxon>
        <taxon>Agaricales</taxon>
        <taxon>Agaricineae</taxon>
        <taxon>Bolbitiaceae</taxon>
        <taxon>Cyclocybe</taxon>
    </lineage>
</organism>
<comment type="caution">
    <text evidence="4">The sequence shown here is derived from an EMBL/GenBank/DDBJ whole genome shotgun (WGS) entry which is preliminary data.</text>
</comment>
<accession>A0A8S0XV29</accession>
<dbReference type="EMBL" id="CACVBS010000054">
    <property type="protein sequence ID" value="CAA7266311.1"/>
    <property type="molecule type" value="Genomic_DNA"/>
</dbReference>
<evidence type="ECO:0000256" key="1">
    <source>
        <dbReference type="ARBA" id="ARBA00023002"/>
    </source>
</evidence>
<sequence>MRYYERQEAFVPRSSVVNVDGTRNVLAAAREAGVDIFIYTSSGSVPVRRTTFWIFPWQRQPDTMAQVITDETPLPEKHSAFFSNYAYTKNIAEELVREAHHPEQGFRTGILRPGIVVYGYGDGQSFHACLCKRNNPSWMAGTVQSVVYVENVSYAHLLYESRLLESQSAQATSPLQALGGQSYLVTDPGNPVACGDVYLALNTLTNNRVQFPEVPAAPMLVIASIIQAYHILQARFPKMLSPLTGDLLTFQPPIFDLTAAHAKVDDERACLPPSEGGLGYRAPWTTMQGVCQLVSDYLKDEPL</sequence>